<gene>
    <name evidence="2" type="ORF">L227DRAFT_607840</name>
</gene>
<feature type="compositionally biased region" description="Acidic residues" evidence="1">
    <location>
        <begin position="145"/>
        <end position="191"/>
    </location>
</feature>
<organism evidence="2 3">
    <name type="scientific">Lentinus tigrinus ALCF2SS1-6</name>
    <dbReference type="NCBI Taxonomy" id="1328759"/>
    <lineage>
        <taxon>Eukaryota</taxon>
        <taxon>Fungi</taxon>
        <taxon>Dikarya</taxon>
        <taxon>Basidiomycota</taxon>
        <taxon>Agaricomycotina</taxon>
        <taxon>Agaricomycetes</taxon>
        <taxon>Polyporales</taxon>
        <taxon>Polyporaceae</taxon>
        <taxon>Lentinus</taxon>
    </lineage>
</organism>
<dbReference type="OrthoDB" id="2754196at2759"/>
<accession>A0A5C2SKG1</accession>
<dbReference type="EMBL" id="ML122254">
    <property type="protein sequence ID" value="RPD64141.1"/>
    <property type="molecule type" value="Genomic_DNA"/>
</dbReference>
<reference evidence="2" key="1">
    <citation type="journal article" date="2018" name="Genome Biol. Evol.">
        <title>Genomics and development of Lentinus tigrinus, a white-rot wood-decaying mushroom with dimorphic fruiting bodies.</title>
        <authorList>
            <person name="Wu B."/>
            <person name="Xu Z."/>
            <person name="Knudson A."/>
            <person name="Carlson A."/>
            <person name="Chen N."/>
            <person name="Kovaka S."/>
            <person name="LaButti K."/>
            <person name="Lipzen A."/>
            <person name="Pennachio C."/>
            <person name="Riley R."/>
            <person name="Schakwitz W."/>
            <person name="Umezawa K."/>
            <person name="Ohm R.A."/>
            <person name="Grigoriev I.V."/>
            <person name="Nagy L.G."/>
            <person name="Gibbons J."/>
            <person name="Hibbett D."/>
        </authorList>
    </citation>
    <scope>NUCLEOTIDE SEQUENCE [LARGE SCALE GENOMIC DNA]</scope>
    <source>
        <strain evidence="2">ALCF2SS1-6</strain>
    </source>
</reference>
<evidence type="ECO:0000313" key="3">
    <source>
        <dbReference type="Proteomes" id="UP000313359"/>
    </source>
</evidence>
<dbReference type="Proteomes" id="UP000313359">
    <property type="component" value="Unassembled WGS sequence"/>
</dbReference>
<dbReference type="STRING" id="1328759.A0A5C2SKG1"/>
<feature type="region of interest" description="Disordered" evidence="1">
    <location>
        <begin position="138"/>
        <end position="199"/>
    </location>
</feature>
<proteinExistence type="predicted"/>
<sequence length="199" mass="23617">MSDVSVLEVRIDHRDWMWKDLFASMTKICFLVDCYDQDDDFLEALSATPNRTRGSRQRSLILPSLQVVKLSRMRLCTLDYAMEIEFIDALLDTLIKRCNYGIPLLQQHLVRCMNIDKGDVNRFADIVPEDFWDRITELVESKEESSDDEEKGNDEEEEEFQEEEVLENDDEDEDSEDEDTDDWEEDEEGEQYDQFLPWF</sequence>
<evidence type="ECO:0000256" key="1">
    <source>
        <dbReference type="SAM" id="MobiDB-lite"/>
    </source>
</evidence>
<dbReference type="AlphaFoldDB" id="A0A5C2SKG1"/>
<keyword evidence="3" id="KW-1185">Reference proteome</keyword>
<protein>
    <submittedName>
        <fullName evidence="2">Uncharacterized protein</fullName>
    </submittedName>
</protein>
<name>A0A5C2SKG1_9APHY</name>
<evidence type="ECO:0000313" key="2">
    <source>
        <dbReference type="EMBL" id="RPD64141.1"/>
    </source>
</evidence>